<dbReference type="AlphaFoldDB" id="A0A498IVC4"/>
<evidence type="ECO:0000259" key="1">
    <source>
        <dbReference type="Pfam" id="PF24938"/>
    </source>
</evidence>
<accession>A0A498IVC4</accession>
<proteinExistence type="predicted"/>
<dbReference type="Pfam" id="PF24938">
    <property type="entry name" value="DUF7755"/>
    <property type="match status" value="1"/>
</dbReference>
<protein>
    <recommendedName>
        <fullName evidence="1">DUF7755 domain-containing protein</fullName>
    </recommendedName>
</protein>
<keyword evidence="3" id="KW-1185">Reference proteome</keyword>
<sequence>MDENGDSILQRIPSRVECRQWRSGSVSLTVICGLQSSLEEKDGNKLQYTGFSYNFEAEDTLMGEGSDTSMVQLRPYLVTKLSGVDPFTIFTKSLP</sequence>
<gene>
    <name evidence="2" type="ORF">DVH24_042101</name>
</gene>
<comment type="caution">
    <text evidence="2">The sequence shown here is derived from an EMBL/GenBank/DDBJ whole genome shotgun (WGS) entry which is preliminary data.</text>
</comment>
<evidence type="ECO:0000313" key="3">
    <source>
        <dbReference type="Proteomes" id="UP000290289"/>
    </source>
</evidence>
<dbReference type="InterPro" id="IPR056657">
    <property type="entry name" value="DUF7755"/>
</dbReference>
<reference evidence="2 3" key="1">
    <citation type="submission" date="2018-10" db="EMBL/GenBank/DDBJ databases">
        <title>A high-quality apple genome assembly.</title>
        <authorList>
            <person name="Hu J."/>
        </authorList>
    </citation>
    <scope>NUCLEOTIDE SEQUENCE [LARGE SCALE GENOMIC DNA]</scope>
    <source>
        <strain evidence="3">cv. HFTH1</strain>
        <tissue evidence="2">Young leaf</tissue>
    </source>
</reference>
<name>A0A498IVC4_MALDO</name>
<dbReference type="PANTHER" id="PTHR36330:SF2">
    <property type="entry name" value="LIPASE_LIPOOXYGENASE, PLAT_LH2 FAMILY PROTEIN"/>
    <property type="match status" value="1"/>
</dbReference>
<feature type="domain" description="DUF7755" evidence="1">
    <location>
        <begin position="16"/>
        <end position="79"/>
    </location>
</feature>
<dbReference type="Proteomes" id="UP000290289">
    <property type="component" value="Chromosome 11"/>
</dbReference>
<evidence type="ECO:0000313" key="2">
    <source>
        <dbReference type="EMBL" id="RXH85333.1"/>
    </source>
</evidence>
<dbReference type="PANTHER" id="PTHR36330">
    <property type="entry name" value="LIPASE/LIPOOXYGENASE, PLAT/LH2 FAMILY PROTEIN"/>
    <property type="match status" value="1"/>
</dbReference>
<organism evidence="2 3">
    <name type="scientific">Malus domestica</name>
    <name type="common">Apple</name>
    <name type="synonym">Pyrus malus</name>
    <dbReference type="NCBI Taxonomy" id="3750"/>
    <lineage>
        <taxon>Eukaryota</taxon>
        <taxon>Viridiplantae</taxon>
        <taxon>Streptophyta</taxon>
        <taxon>Embryophyta</taxon>
        <taxon>Tracheophyta</taxon>
        <taxon>Spermatophyta</taxon>
        <taxon>Magnoliopsida</taxon>
        <taxon>eudicotyledons</taxon>
        <taxon>Gunneridae</taxon>
        <taxon>Pentapetalae</taxon>
        <taxon>rosids</taxon>
        <taxon>fabids</taxon>
        <taxon>Rosales</taxon>
        <taxon>Rosaceae</taxon>
        <taxon>Amygdaloideae</taxon>
        <taxon>Maleae</taxon>
        <taxon>Malus</taxon>
    </lineage>
</organism>
<dbReference type="EMBL" id="RDQH01000337">
    <property type="protein sequence ID" value="RXH85333.1"/>
    <property type="molecule type" value="Genomic_DNA"/>
</dbReference>